<gene>
    <name evidence="2" type="ORF">scyTo_0004299</name>
</gene>
<dbReference type="EMBL" id="BFAA01001264">
    <property type="protein sequence ID" value="GCB62726.1"/>
    <property type="molecule type" value="Genomic_DNA"/>
</dbReference>
<feature type="region of interest" description="Disordered" evidence="1">
    <location>
        <begin position="1"/>
        <end position="20"/>
    </location>
</feature>
<dbReference type="Proteomes" id="UP000288216">
    <property type="component" value="Unassembled WGS sequence"/>
</dbReference>
<dbReference type="FunFam" id="1.20.1440.160:FF:000001">
    <property type="entry name" value="Tumor necrosis factor alpha-induced protein 8-like 1"/>
    <property type="match status" value="1"/>
</dbReference>
<dbReference type="InterPro" id="IPR038355">
    <property type="entry name" value="TNFAIP8_sf"/>
</dbReference>
<evidence type="ECO:0000256" key="1">
    <source>
        <dbReference type="SAM" id="MobiDB-lite"/>
    </source>
</evidence>
<dbReference type="OMA" id="TMRSHAR"/>
<dbReference type="OrthoDB" id="10055976at2759"/>
<comment type="caution">
    <text evidence="2">The sequence shown here is derived from an EMBL/GenBank/DDBJ whole genome shotgun (WGS) entry which is preliminary data.</text>
</comment>
<feature type="compositionally biased region" description="Acidic residues" evidence="1">
    <location>
        <begin position="1"/>
        <end position="10"/>
    </location>
</feature>
<evidence type="ECO:0008006" key="4">
    <source>
        <dbReference type="Google" id="ProtNLM"/>
    </source>
</evidence>
<evidence type="ECO:0000313" key="2">
    <source>
        <dbReference type="EMBL" id="GCB62726.1"/>
    </source>
</evidence>
<dbReference type="GO" id="GO:0042981">
    <property type="term" value="P:regulation of apoptotic process"/>
    <property type="evidence" value="ECO:0007669"/>
    <property type="project" value="InterPro"/>
</dbReference>
<dbReference type="AlphaFoldDB" id="A0A401NPD6"/>
<dbReference type="InterPro" id="IPR008477">
    <property type="entry name" value="TNFAIP8-like"/>
</dbReference>
<organism evidence="2 3">
    <name type="scientific">Scyliorhinus torazame</name>
    <name type="common">Cloudy catshark</name>
    <name type="synonym">Catulus torazame</name>
    <dbReference type="NCBI Taxonomy" id="75743"/>
    <lineage>
        <taxon>Eukaryota</taxon>
        <taxon>Metazoa</taxon>
        <taxon>Chordata</taxon>
        <taxon>Craniata</taxon>
        <taxon>Vertebrata</taxon>
        <taxon>Chondrichthyes</taxon>
        <taxon>Elasmobranchii</taxon>
        <taxon>Galeomorphii</taxon>
        <taxon>Galeoidea</taxon>
        <taxon>Carcharhiniformes</taxon>
        <taxon>Scyliorhinidae</taxon>
        <taxon>Scyliorhinus</taxon>
    </lineage>
</organism>
<dbReference type="PANTHER" id="PTHR12757">
    <property type="entry name" value="TUMOR NECROSIS FACTOR INDUCED PROTEIN"/>
    <property type="match status" value="1"/>
</dbReference>
<accession>A0A401NPD6</accession>
<name>A0A401NPD6_SCYTO</name>
<keyword evidence="3" id="KW-1185">Reference proteome</keyword>
<dbReference type="GO" id="GO:0005737">
    <property type="term" value="C:cytoplasm"/>
    <property type="evidence" value="ECO:0007669"/>
    <property type="project" value="TreeGrafter"/>
</dbReference>
<dbReference type="PANTHER" id="PTHR12757:SF5">
    <property type="entry name" value="TUMOR NECROSIS FACTOR ALPHA-INDUCED PROTEIN 8-LIKE PROTEIN 3"/>
    <property type="match status" value="1"/>
</dbReference>
<proteinExistence type="predicted"/>
<dbReference type="Gene3D" id="1.20.1440.160">
    <property type="entry name" value="Tumor necrosis factor alpha-induced protein 8-like"/>
    <property type="match status" value="1"/>
</dbReference>
<protein>
    <recommendedName>
        <fullName evidence="4">Tumor necrosis factor alpha-induced protein 8-like protein 3</fullName>
    </recommendedName>
</protein>
<reference evidence="2 3" key="1">
    <citation type="journal article" date="2018" name="Nat. Ecol. Evol.">
        <title>Shark genomes provide insights into elasmobranch evolution and the origin of vertebrates.</title>
        <authorList>
            <person name="Hara Y"/>
            <person name="Yamaguchi K"/>
            <person name="Onimaru K"/>
            <person name="Kadota M"/>
            <person name="Koyanagi M"/>
            <person name="Keeley SD"/>
            <person name="Tatsumi K"/>
            <person name="Tanaka K"/>
            <person name="Motone F"/>
            <person name="Kageyama Y"/>
            <person name="Nozu R"/>
            <person name="Adachi N"/>
            <person name="Nishimura O"/>
            <person name="Nakagawa R"/>
            <person name="Tanegashima C"/>
            <person name="Kiyatake I"/>
            <person name="Matsumoto R"/>
            <person name="Murakumo K"/>
            <person name="Nishida K"/>
            <person name="Terakita A"/>
            <person name="Kuratani S"/>
            <person name="Sato K"/>
            <person name="Hyodo S Kuraku.S."/>
        </authorList>
    </citation>
    <scope>NUCLEOTIDE SEQUENCE [LARGE SCALE GENOMIC DNA]</scope>
</reference>
<evidence type="ECO:0000313" key="3">
    <source>
        <dbReference type="Proteomes" id="UP000288216"/>
    </source>
</evidence>
<dbReference type="Pfam" id="PF05527">
    <property type="entry name" value="TNFAIP8"/>
    <property type="match status" value="1"/>
</dbReference>
<sequence>MDLESGELSEGDLSSGGTESFNSKSLALQAQKKILSKMATKAMANMLIDDTSSDILDELYKVTRDYTSDKKEAHKVLKDLIKIALKIGILYRNNQFNQDEAEIVDKFKKKLNQAAMTAVSFYEVEFTFDRNILSGLLHECKDLLHELIERHLTPKSHGRIDHIFRLFAKVEFLSDLYNPEGVYKVYLQKICEGVNKLLDEGTI</sequence>